<reference evidence="2" key="1">
    <citation type="submission" date="2020-07" db="EMBL/GenBank/DDBJ databases">
        <title>The High-quality genome of the commercially important snow crab, Chionoecetes opilio.</title>
        <authorList>
            <person name="Jeong J.-H."/>
            <person name="Ryu S."/>
        </authorList>
    </citation>
    <scope>NUCLEOTIDE SEQUENCE</scope>
    <source>
        <strain evidence="2">MADBK_172401_WGS</strain>
        <tissue evidence="2">Digestive gland</tissue>
    </source>
</reference>
<dbReference type="Proteomes" id="UP000770661">
    <property type="component" value="Unassembled WGS sequence"/>
</dbReference>
<dbReference type="EMBL" id="JACEEZ010020047">
    <property type="protein sequence ID" value="KAG0715064.1"/>
    <property type="molecule type" value="Genomic_DNA"/>
</dbReference>
<dbReference type="AlphaFoldDB" id="A0A8J4Y127"/>
<comment type="caution">
    <text evidence="2">The sequence shown here is derived from an EMBL/GenBank/DDBJ whole genome shotgun (WGS) entry which is preliminary data.</text>
</comment>
<proteinExistence type="predicted"/>
<evidence type="ECO:0000256" key="1">
    <source>
        <dbReference type="SAM" id="MobiDB-lite"/>
    </source>
</evidence>
<gene>
    <name evidence="2" type="ORF">GWK47_012776</name>
</gene>
<organism evidence="2 3">
    <name type="scientific">Chionoecetes opilio</name>
    <name type="common">Atlantic snow crab</name>
    <name type="synonym">Cancer opilio</name>
    <dbReference type="NCBI Taxonomy" id="41210"/>
    <lineage>
        <taxon>Eukaryota</taxon>
        <taxon>Metazoa</taxon>
        <taxon>Ecdysozoa</taxon>
        <taxon>Arthropoda</taxon>
        <taxon>Crustacea</taxon>
        <taxon>Multicrustacea</taxon>
        <taxon>Malacostraca</taxon>
        <taxon>Eumalacostraca</taxon>
        <taxon>Eucarida</taxon>
        <taxon>Decapoda</taxon>
        <taxon>Pleocyemata</taxon>
        <taxon>Brachyura</taxon>
        <taxon>Eubrachyura</taxon>
        <taxon>Majoidea</taxon>
        <taxon>Majidae</taxon>
        <taxon>Chionoecetes</taxon>
    </lineage>
</organism>
<protein>
    <submittedName>
        <fullName evidence="2">Uncharacterized protein</fullName>
    </submittedName>
</protein>
<feature type="region of interest" description="Disordered" evidence="1">
    <location>
        <begin position="112"/>
        <end position="181"/>
    </location>
</feature>
<keyword evidence="3" id="KW-1185">Reference proteome</keyword>
<sequence length="181" mass="20356">MSPMSTHFGNVRGIDAELITTRQPASRPVVLCPCWGTADKLSEILALSENCPRRFGDIRRQFGDNTPNIRRQKRPLHFQISNSATWTPNSLRNVPELSPKCRNSVVYSRRNVAELSRTIPPQRSRGATSHDSPTSPHASGHLQEGPGMGDRNPVASRHRRRRRCELRCLRAQSTMRGAPSR</sequence>
<evidence type="ECO:0000313" key="3">
    <source>
        <dbReference type="Proteomes" id="UP000770661"/>
    </source>
</evidence>
<evidence type="ECO:0000313" key="2">
    <source>
        <dbReference type="EMBL" id="KAG0715064.1"/>
    </source>
</evidence>
<feature type="compositionally biased region" description="Polar residues" evidence="1">
    <location>
        <begin position="119"/>
        <end position="137"/>
    </location>
</feature>
<name>A0A8J4Y127_CHIOP</name>
<accession>A0A8J4Y127</accession>